<evidence type="ECO:0000256" key="1">
    <source>
        <dbReference type="ARBA" id="ARBA00004370"/>
    </source>
</evidence>
<evidence type="ECO:0000256" key="3">
    <source>
        <dbReference type="ARBA" id="ARBA00022692"/>
    </source>
</evidence>
<dbReference type="AlphaFoldDB" id="A0AAD9P2V0"/>
<evidence type="ECO:0000256" key="2">
    <source>
        <dbReference type="ARBA" id="ARBA00006843"/>
    </source>
</evidence>
<feature type="transmembrane region" description="Helical" evidence="7">
    <location>
        <begin position="113"/>
        <end position="136"/>
    </location>
</feature>
<evidence type="ECO:0000256" key="6">
    <source>
        <dbReference type="SAM" id="MobiDB-lite"/>
    </source>
</evidence>
<dbReference type="EMBL" id="JAODUO010000176">
    <property type="protein sequence ID" value="KAK2187154.1"/>
    <property type="molecule type" value="Genomic_DNA"/>
</dbReference>
<evidence type="ECO:0000313" key="9">
    <source>
        <dbReference type="Proteomes" id="UP001209878"/>
    </source>
</evidence>
<evidence type="ECO:0000256" key="7">
    <source>
        <dbReference type="SAM" id="Phobius"/>
    </source>
</evidence>
<sequence>MMSMKDKADLLDNAEDIAVDDVPSRSDDNGDDTSGLPDPAAESSRTAEDNNRVVADFIHVDTPVYYSTNGSANVVRQQTVFNRTDGTQVIVTPGPGASDVPPERRLREGDLQFLRIFSFISIFVFPPTGLAAYVYALDTERKFHEGVQRGDTSIAQKSSATCEKLIIASLIVGLLMYMFIFSLTEKYIFGMEDAPMRFPARDFAFDR</sequence>
<comment type="subcellular location">
    <subcellularLocation>
        <location evidence="1">Membrane</location>
    </subcellularLocation>
</comment>
<keyword evidence="9" id="KW-1185">Reference proteome</keyword>
<accession>A0AAD9P2V0</accession>
<dbReference type="GO" id="GO:0016020">
    <property type="term" value="C:membrane"/>
    <property type="evidence" value="ECO:0007669"/>
    <property type="project" value="UniProtKB-SubCell"/>
</dbReference>
<dbReference type="InterPro" id="IPR007593">
    <property type="entry name" value="CD225/Dispanin_fam"/>
</dbReference>
<organism evidence="8 9">
    <name type="scientific">Ridgeia piscesae</name>
    <name type="common">Tubeworm</name>
    <dbReference type="NCBI Taxonomy" id="27915"/>
    <lineage>
        <taxon>Eukaryota</taxon>
        <taxon>Metazoa</taxon>
        <taxon>Spiralia</taxon>
        <taxon>Lophotrochozoa</taxon>
        <taxon>Annelida</taxon>
        <taxon>Polychaeta</taxon>
        <taxon>Sedentaria</taxon>
        <taxon>Canalipalpata</taxon>
        <taxon>Sabellida</taxon>
        <taxon>Siboglinidae</taxon>
        <taxon>Ridgeia</taxon>
    </lineage>
</organism>
<feature type="compositionally biased region" description="Basic and acidic residues" evidence="6">
    <location>
        <begin position="1"/>
        <end position="10"/>
    </location>
</feature>
<dbReference type="Pfam" id="PF04505">
    <property type="entry name" value="CD225"/>
    <property type="match status" value="1"/>
</dbReference>
<comment type="similarity">
    <text evidence="2">Belongs to the CD225/Dispanin family.</text>
</comment>
<evidence type="ECO:0000313" key="8">
    <source>
        <dbReference type="EMBL" id="KAK2187154.1"/>
    </source>
</evidence>
<keyword evidence="4 7" id="KW-1133">Transmembrane helix</keyword>
<evidence type="ECO:0000256" key="5">
    <source>
        <dbReference type="ARBA" id="ARBA00023136"/>
    </source>
</evidence>
<feature type="region of interest" description="Disordered" evidence="6">
    <location>
        <begin position="1"/>
        <end position="48"/>
    </location>
</feature>
<comment type="caution">
    <text evidence="8">The sequence shown here is derived from an EMBL/GenBank/DDBJ whole genome shotgun (WGS) entry which is preliminary data.</text>
</comment>
<dbReference type="Proteomes" id="UP001209878">
    <property type="component" value="Unassembled WGS sequence"/>
</dbReference>
<gene>
    <name evidence="8" type="ORF">NP493_173g01023</name>
</gene>
<proteinExistence type="inferred from homology"/>
<feature type="transmembrane region" description="Helical" evidence="7">
    <location>
        <begin position="165"/>
        <end position="183"/>
    </location>
</feature>
<evidence type="ECO:0000256" key="4">
    <source>
        <dbReference type="ARBA" id="ARBA00022989"/>
    </source>
</evidence>
<protein>
    <submittedName>
        <fullName evidence="8">Uncharacterized protein</fullName>
    </submittedName>
</protein>
<keyword evidence="3 7" id="KW-0812">Transmembrane</keyword>
<reference evidence="8" key="1">
    <citation type="journal article" date="2023" name="Mol. Biol. Evol.">
        <title>Third-Generation Sequencing Reveals the Adaptive Role of the Epigenome in Three Deep-Sea Polychaetes.</title>
        <authorList>
            <person name="Perez M."/>
            <person name="Aroh O."/>
            <person name="Sun Y."/>
            <person name="Lan Y."/>
            <person name="Juniper S.K."/>
            <person name="Young C.R."/>
            <person name="Angers B."/>
            <person name="Qian P.Y."/>
        </authorList>
    </citation>
    <scope>NUCLEOTIDE SEQUENCE</scope>
    <source>
        <strain evidence="8">R07B-5</strain>
    </source>
</reference>
<keyword evidence="5 7" id="KW-0472">Membrane</keyword>
<name>A0AAD9P2V0_RIDPI</name>